<dbReference type="GO" id="GO:0001401">
    <property type="term" value="C:SAM complex"/>
    <property type="evidence" value="ECO:0007669"/>
    <property type="project" value="InterPro"/>
</dbReference>
<proteinExistence type="inferred from homology"/>
<evidence type="ECO:0000313" key="12">
    <source>
        <dbReference type="EMBL" id="RDX56792.1"/>
    </source>
</evidence>
<evidence type="ECO:0000313" key="13">
    <source>
        <dbReference type="Proteomes" id="UP000256964"/>
    </source>
</evidence>
<evidence type="ECO:0000259" key="11">
    <source>
        <dbReference type="Pfam" id="PF17171"/>
    </source>
</evidence>
<dbReference type="InterPro" id="IPR033468">
    <property type="entry name" value="Metaxin_GST"/>
</dbReference>
<feature type="domain" description="Metaxin glutathione S-transferase" evidence="11">
    <location>
        <begin position="218"/>
        <end position="278"/>
    </location>
</feature>
<dbReference type="InterPro" id="IPR050931">
    <property type="entry name" value="Mito_Protein_Transport_Metaxin"/>
</dbReference>
<feature type="region of interest" description="Disordered" evidence="8">
    <location>
        <begin position="371"/>
        <end position="390"/>
    </location>
</feature>
<dbReference type="STRING" id="139420.A0A371DW64"/>
<evidence type="ECO:0000256" key="2">
    <source>
        <dbReference type="ARBA" id="ARBA00009170"/>
    </source>
</evidence>
<dbReference type="Proteomes" id="UP000256964">
    <property type="component" value="Unassembled WGS sequence"/>
</dbReference>
<keyword evidence="13" id="KW-1185">Reference proteome</keyword>
<dbReference type="GO" id="GO:0015031">
    <property type="term" value="P:protein transport"/>
    <property type="evidence" value="ECO:0007669"/>
    <property type="project" value="UniProtKB-KW"/>
</dbReference>
<keyword evidence="9" id="KW-1133">Transmembrane helix</keyword>
<keyword evidence="6" id="KW-0496">Mitochondrion</keyword>
<evidence type="ECO:0000256" key="5">
    <source>
        <dbReference type="ARBA" id="ARBA00022927"/>
    </source>
</evidence>
<feature type="compositionally biased region" description="Acidic residues" evidence="8">
    <location>
        <begin position="380"/>
        <end position="390"/>
    </location>
</feature>
<keyword evidence="9" id="KW-0812">Transmembrane</keyword>
<dbReference type="AlphaFoldDB" id="A0A371DW64"/>
<dbReference type="Pfam" id="PF10568">
    <property type="entry name" value="Tom37"/>
    <property type="match status" value="1"/>
</dbReference>
<dbReference type="EMBL" id="KZ857380">
    <property type="protein sequence ID" value="RDX56792.1"/>
    <property type="molecule type" value="Genomic_DNA"/>
</dbReference>
<keyword evidence="4" id="KW-1000">Mitochondrion outer membrane</keyword>
<keyword evidence="5" id="KW-0653">Protein transport</keyword>
<protein>
    <recommendedName>
        <fullName evidence="14">Mitochondrial outer membrane transport complex Sam37/metaxin N-terminal domain-containing protein</fullName>
    </recommendedName>
</protein>
<evidence type="ECO:0000256" key="8">
    <source>
        <dbReference type="SAM" id="MobiDB-lite"/>
    </source>
</evidence>
<name>A0A371DW64_9APHY</name>
<comment type="similarity">
    <text evidence="2">Belongs to the metaxin family.</text>
</comment>
<dbReference type="PANTHER" id="PTHR12289:SF41">
    <property type="entry name" value="FAILED AXON CONNECTIONS-RELATED"/>
    <property type="match status" value="1"/>
</dbReference>
<gene>
    <name evidence="12" type="ORF">OH76DRAFT_1336521</name>
</gene>
<dbReference type="InterPro" id="IPR036282">
    <property type="entry name" value="Glutathione-S-Trfase_C_sf"/>
</dbReference>
<dbReference type="InterPro" id="IPR019564">
    <property type="entry name" value="Sam37/metaxin_N"/>
</dbReference>
<comment type="subcellular location">
    <subcellularLocation>
        <location evidence="1">Mitochondrion outer membrane</location>
    </subcellularLocation>
</comment>
<reference evidence="12 13" key="1">
    <citation type="journal article" date="2018" name="Biotechnol. Biofuels">
        <title>Integrative visual omics of the white-rot fungus Polyporus brumalis exposes the biotechnological potential of its oxidative enzymes for delignifying raw plant biomass.</title>
        <authorList>
            <person name="Miyauchi S."/>
            <person name="Rancon A."/>
            <person name="Drula E."/>
            <person name="Hage H."/>
            <person name="Chaduli D."/>
            <person name="Favel A."/>
            <person name="Grisel S."/>
            <person name="Henrissat B."/>
            <person name="Herpoel-Gimbert I."/>
            <person name="Ruiz-Duenas F.J."/>
            <person name="Chevret D."/>
            <person name="Hainaut M."/>
            <person name="Lin J."/>
            <person name="Wang M."/>
            <person name="Pangilinan J."/>
            <person name="Lipzen A."/>
            <person name="Lesage-Meessen L."/>
            <person name="Navarro D."/>
            <person name="Riley R."/>
            <person name="Grigoriev I.V."/>
            <person name="Zhou S."/>
            <person name="Raouche S."/>
            <person name="Rosso M.N."/>
        </authorList>
    </citation>
    <scope>NUCLEOTIDE SEQUENCE [LARGE SCALE GENOMIC DNA]</scope>
    <source>
        <strain evidence="12 13">BRFM 1820</strain>
    </source>
</reference>
<evidence type="ECO:0000256" key="1">
    <source>
        <dbReference type="ARBA" id="ARBA00004294"/>
    </source>
</evidence>
<evidence type="ECO:0000259" key="10">
    <source>
        <dbReference type="Pfam" id="PF10568"/>
    </source>
</evidence>
<dbReference type="PANTHER" id="PTHR12289">
    <property type="entry name" value="METAXIN RELATED"/>
    <property type="match status" value="1"/>
</dbReference>
<sequence length="390" mass="43089">MSQANLSPLLGHRTVGLHIWPPHGDLLSFDAASVAALVYLQLTIPGQFSISHSANPDLSPSGQLPFLTHGLHHVSGFGSIVAYVRKLPNAHNLDIDLNSTQAAQSTARIAHVESAYGDLINHMLYSLQENWSAVTRPALVSMLPVPQCYYVPSRIRSSHKPRLEAAELWHVPEVELDEPEAPRTVLGRKKKRQPDIEPHKFKTALEREKVIEKARALFDVYDRLLGNTSFFMAAASPTTLDVIFAAHTHLLLSLKFPDPLVASVLTESYPRLVAHCDAVLSAALPDRSLLPSVVQNDWKSSLRYILPWPRAPTPRRASLSASSSPEAKKIEWRYKLWRWGFFGASVLAAAAYLHFATIVIVLQPRGSNRAADELPPAEVVEGDGDDAEEE</sequence>
<keyword evidence="7 9" id="KW-0472">Membrane</keyword>
<feature type="domain" description="Mitochondrial outer membrane transport complex Sam37/metaxin N-terminal" evidence="10">
    <location>
        <begin position="33"/>
        <end position="156"/>
    </location>
</feature>
<evidence type="ECO:0000256" key="7">
    <source>
        <dbReference type="ARBA" id="ARBA00023136"/>
    </source>
</evidence>
<evidence type="ECO:0008006" key="14">
    <source>
        <dbReference type="Google" id="ProtNLM"/>
    </source>
</evidence>
<dbReference type="Pfam" id="PF17171">
    <property type="entry name" value="GST_C_6"/>
    <property type="match status" value="1"/>
</dbReference>
<evidence type="ECO:0000256" key="4">
    <source>
        <dbReference type="ARBA" id="ARBA00022787"/>
    </source>
</evidence>
<feature type="transmembrane region" description="Helical" evidence="9">
    <location>
        <begin position="336"/>
        <end position="362"/>
    </location>
</feature>
<dbReference type="GO" id="GO:0007005">
    <property type="term" value="P:mitochondrion organization"/>
    <property type="evidence" value="ECO:0007669"/>
    <property type="project" value="TreeGrafter"/>
</dbReference>
<dbReference type="SUPFAM" id="SSF47616">
    <property type="entry name" value="GST C-terminal domain-like"/>
    <property type="match status" value="1"/>
</dbReference>
<organism evidence="12 13">
    <name type="scientific">Lentinus brumalis</name>
    <dbReference type="NCBI Taxonomy" id="2498619"/>
    <lineage>
        <taxon>Eukaryota</taxon>
        <taxon>Fungi</taxon>
        <taxon>Dikarya</taxon>
        <taxon>Basidiomycota</taxon>
        <taxon>Agaricomycotina</taxon>
        <taxon>Agaricomycetes</taxon>
        <taxon>Polyporales</taxon>
        <taxon>Polyporaceae</taxon>
        <taxon>Lentinus</taxon>
    </lineage>
</organism>
<dbReference type="CDD" id="cd03054">
    <property type="entry name" value="GST_N_Metaxin"/>
    <property type="match status" value="1"/>
</dbReference>
<evidence type="ECO:0000256" key="9">
    <source>
        <dbReference type="SAM" id="Phobius"/>
    </source>
</evidence>
<evidence type="ECO:0000256" key="6">
    <source>
        <dbReference type="ARBA" id="ARBA00023128"/>
    </source>
</evidence>
<evidence type="ECO:0000256" key="3">
    <source>
        <dbReference type="ARBA" id="ARBA00022448"/>
    </source>
</evidence>
<keyword evidence="3" id="KW-0813">Transport</keyword>
<dbReference type="OrthoDB" id="5835136at2759"/>
<accession>A0A371DW64</accession>